<dbReference type="Gene3D" id="1.25.40.10">
    <property type="entry name" value="Tetratricopeptide repeat domain"/>
    <property type="match status" value="1"/>
</dbReference>
<sequence length="355" mass="40778">MLTIIETHKVDPAFEWLEVRAADEAHEDGEIVRLVVDDAQAMVSRFVKRYVAKRDAALKIPDKQVQLLEEFFEEACMAKAVSAKGLDSTDLPDLLPTTVIHFKYPERTTFRKSRAARVKLFLDQALSHISRRDFAAALGRLDWVHHLDPDNELAFELKIVALRSWRKAAECVAVFEAYVAAHPDKVEPRLGLSEIWLYLDNSKRARETLERILEQEPNHPMALVGLAQARCKLGEDPTPELRRAWLVDMDYTREMVEEHFDFRETKPENLAPRTLQSIAKHYHIPLKRILKRAKSGVLPMHPPTDESGLFQFTESELDRYYNILKTLGLEIPSTSFAKPKKEAVEAEQPSLFDDL</sequence>
<dbReference type="Pfam" id="PF14559">
    <property type="entry name" value="TPR_19"/>
    <property type="match status" value="1"/>
</dbReference>
<reference evidence="1" key="1">
    <citation type="submission" date="2021-03" db="EMBL/GenBank/DDBJ databases">
        <authorList>
            <person name="Wang G."/>
        </authorList>
    </citation>
    <scope>NUCLEOTIDE SEQUENCE</scope>
    <source>
        <strain evidence="1">KCTC 12899</strain>
    </source>
</reference>
<dbReference type="Proteomes" id="UP000664417">
    <property type="component" value="Unassembled WGS sequence"/>
</dbReference>
<dbReference type="SUPFAM" id="SSF48452">
    <property type="entry name" value="TPR-like"/>
    <property type="match status" value="1"/>
</dbReference>
<gene>
    <name evidence="1" type="ORF">J3U88_06645</name>
</gene>
<evidence type="ECO:0000313" key="2">
    <source>
        <dbReference type="Proteomes" id="UP000664417"/>
    </source>
</evidence>
<dbReference type="RefSeq" id="WP_207857729.1">
    <property type="nucleotide sequence ID" value="NZ_JAFREP010000004.1"/>
</dbReference>
<accession>A0A8J7QED0</accession>
<comment type="caution">
    <text evidence="1">The sequence shown here is derived from an EMBL/GenBank/DDBJ whole genome shotgun (WGS) entry which is preliminary data.</text>
</comment>
<organism evidence="1 2">
    <name type="scientific">Acanthopleuribacter pedis</name>
    <dbReference type="NCBI Taxonomy" id="442870"/>
    <lineage>
        <taxon>Bacteria</taxon>
        <taxon>Pseudomonadati</taxon>
        <taxon>Acidobacteriota</taxon>
        <taxon>Holophagae</taxon>
        <taxon>Acanthopleuribacterales</taxon>
        <taxon>Acanthopleuribacteraceae</taxon>
        <taxon>Acanthopleuribacter</taxon>
    </lineage>
</organism>
<dbReference type="AlphaFoldDB" id="A0A8J7QED0"/>
<protein>
    <recommendedName>
        <fullName evidence="3">Tetratricopeptide repeat protein</fullName>
    </recommendedName>
</protein>
<name>A0A8J7QED0_9BACT</name>
<dbReference type="EMBL" id="JAFREP010000004">
    <property type="protein sequence ID" value="MBO1318125.1"/>
    <property type="molecule type" value="Genomic_DNA"/>
</dbReference>
<evidence type="ECO:0008006" key="3">
    <source>
        <dbReference type="Google" id="ProtNLM"/>
    </source>
</evidence>
<keyword evidence="2" id="KW-1185">Reference proteome</keyword>
<dbReference type="InterPro" id="IPR011990">
    <property type="entry name" value="TPR-like_helical_dom_sf"/>
</dbReference>
<proteinExistence type="predicted"/>
<evidence type="ECO:0000313" key="1">
    <source>
        <dbReference type="EMBL" id="MBO1318125.1"/>
    </source>
</evidence>